<dbReference type="InterPro" id="IPR016162">
    <property type="entry name" value="Ald_DH_N"/>
</dbReference>
<evidence type="ECO:0000259" key="2">
    <source>
        <dbReference type="Pfam" id="PF00171"/>
    </source>
</evidence>
<dbReference type="SUPFAM" id="SSF53720">
    <property type="entry name" value="ALDH-like"/>
    <property type="match status" value="1"/>
</dbReference>
<dbReference type="KEGG" id="rop:ROP_05380"/>
<accession>C1ARV8</accession>
<organism evidence="3 4">
    <name type="scientific">Rhodococcus opacus (strain B4)</name>
    <dbReference type="NCBI Taxonomy" id="632772"/>
    <lineage>
        <taxon>Bacteria</taxon>
        <taxon>Bacillati</taxon>
        <taxon>Actinomycetota</taxon>
        <taxon>Actinomycetes</taxon>
        <taxon>Mycobacteriales</taxon>
        <taxon>Nocardiaceae</taxon>
        <taxon>Rhodococcus</taxon>
    </lineage>
</organism>
<dbReference type="InterPro" id="IPR015590">
    <property type="entry name" value="Aldehyde_DH_dom"/>
</dbReference>
<dbReference type="Gene3D" id="3.40.605.10">
    <property type="entry name" value="Aldehyde Dehydrogenase, Chain A, domain 1"/>
    <property type="match status" value="1"/>
</dbReference>
<feature type="domain" description="Aldehyde dehydrogenase" evidence="2">
    <location>
        <begin position="19"/>
        <end position="124"/>
    </location>
</feature>
<dbReference type="STRING" id="632772.ROP_05380"/>
<dbReference type="PATRIC" id="fig|632772.20.peg.594"/>
<reference evidence="3 4" key="1">
    <citation type="submission" date="2009-03" db="EMBL/GenBank/DDBJ databases">
        <title>Comparison of the complete genome sequences of Rhodococcus erythropolis PR4 and Rhodococcus opacus B4.</title>
        <authorList>
            <person name="Takarada H."/>
            <person name="Sekine M."/>
            <person name="Hosoyama A."/>
            <person name="Yamada R."/>
            <person name="Fujisawa T."/>
            <person name="Omata S."/>
            <person name="Shimizu A."/>
            <person name="Tsukatani N."/>
            <person name="Tanikawa S."/>
            <person name="Fujita N."/>
            <person name="Harayama S."/>
        </authorList>
    </citation>
    <scope>NUCLEOTIDE SEQUENCE [LARGE SCALE GENOMIC DNA]</scope>
    <source>
        <strain evidence="3 4">B4</strain>
    </source>
</reference>
<dbReference type="AlphaFoldDB" id="C1ARV8"/>
<dbReference type="PANTHER" id="PTHR11699">
    <property type="entry name" value="ALDEHYDE DEHYDROGENASE-RELATED"/>
    <property type="match status" value="1"/>
</dbReference>
<evidence type="ECO:0000256" key="1">
    <source>
        <dbReference type="ARBA" id="ARBA00023002"/>
    </source>
</evidence>
<keyword evidence="1" id="KW-0560">Oxidoreductase</keyword>
<dbReference type="GO" id="GO:0016491">
    <property type="term" value="F:oxidoreductase activity"/>
    <property type="evidence" value="ECO:0007669"/>
    <property type="project" value="UniProtKB-KW"/>
</dbReference>
<dbReference type="InterPro" id="IPR016161">
    <property type="entry name" value="Ald_DH/histidinol_DH"/>
</dbReference>
<dbReference type="Pfam" id="PF00171">
    <property type="entry name" value="Aldedh"/>
    <property type="match status" value="1"/>
</dbReference>
<dbReference type="HOGENOM" id="CLU_1804699_0_0_11"/>
<name>C1ARV8_RHOOB</name>
<dbReference type="EMBL" id="AP011115">
    <property type="protein sequence ID" value="BAH48785.1"/>
    <property type="molecule type" value="Genomic_DNA"/>
</dbReference>
<proteinExistence type="predicted"/>
<gene>
    <name evidence="3" type="ordered locus">ROP_05380</name>
</gene>
<sequence length="143" mass="15548">MIVSDDLPPSQHYIGGEFVAGEAGSFTDIVDPATETVIARIPEGTTADVDRAVAAAVAAKPDWARLVPRQRSEILHRIADRLEQNSEILARIESANTGKPFEVSNDDVAGTVDTFRFMAGAFTCHHLPLRGRLRREPPLAHPP</sequence>
<evidence type="ECO:0000313" key="3">
    <source>
        <dbReference type="EMBL" id="BAH48785.1"/>
    </source>
</evidence>
<evidence type="ECO:0000313" key="4">
    <source>
        <dbReference type="Proteomes" id="UP000002212"/>
    </source>
</evidence>
<protein>
    <recommendedName>
        <fullName evidence="2">Aldehyde dehydrogenase domain-containing protein</fullName>
    </recommendedName>
</protein>
<dbReference type="Proteomes" id="UP000002212">
    <property type="component" value="Chromosome"/>
</dbReference>
<dbReference type="RefSeq" id="WP_012687792.1">
    <property type="nucleotide sequence ID" value="NC_012522.1"/>
</dbReference>